<dbReference type="GO" id="GO:0003677">
    <property type="term" value="F:DNA binding"/>
    <property type="evidence" value="ECO:0007669"/>
    <property type="project" value="UniProtKB-KW"/>
</dbReference>
<name>A0ABD2QBM8_9PLAT</name>
<dbReference type="InterPro" id="IPR036638">
    <property type="entry name" value="HLH_DNA-bd_sf"/>
</dbReference>
<dbReference type="PANTHER" id="PTHR45776:SF2">
    <property type="entry name" value="MIP04163P"/>
    <property type="match status" value="1"/>
</dbReference>
<organism evidence="9 10">
    <name type="scientific">Cichlidogyrus casuarinus</name>
    <dbReference type="NCBI Taxonomy" id="1844966"/>
    <lineage>
        <taxon>Eukaryota</taxon>
        <taxon>Metazoa</taxon>
        <taxon>Spiralia</taxon>
        <taxon>Lophotrochozoa</taxon>
        <taxon>Platyhelminthes</taxon>
        <taxon>Monogenea</taxon>
        <taxon>Monopisthocotylea</taxon>
        <taxon>Dactylogyridea</taxon>
        <taxon>Ancyrocephalidae</taxon>
        <taxon>Cichlidogyrus</taxon>
    </lineage>
</organism>
<evidence type="ECO:0000256" key="6">
    <source>
        <dbReference type="ARBA" id="ARBA00023242"/>
    </source>
</evidence>
<proteinExistence type="inferred from homology"/>
<evidence type="ECO:0000259" key="8">
    <source>
        <dbReference type="PROSITE" id="PS50888"/>
    </source>
</evidence>
<dbReference type="InterPro" id="IPR011598">
    <property type="entry name" value="bHLH_dom"/>
</dbReference>
<evidence type="ECO:0000256" key="4">
    <source>
        <dbReference type="ARBA" id="ARBA00023125"/>
    </source>
</evidence>
<dbReference type="AlphaFoldDB" id="A0ABD2QBM8"/>
<evidence type="ECO:0000256" key="2">
    <source>
        <dbReference type="ARBA" id="ARBA00008289"/>
    </source>
</evidence>
<evidence type="ECO:0000256" key="3">
    <source>
        <dbReference type="ARBA" id="ARBA00023015"/>
    </source>
</evidence>
<keyword evidence="4" id="KW-0238">DNA-binding</keyword>
<feature type="region of interest" description="Disordered" evidence="7">
    <location>
        <begin position="1"/>
        <end position="136"/>
    </location>
</feature>
<dbReference type="PROSITE" id="PS50888">
    <property type="entry name" value="BHLH"/>
    <property type="match status" value="1"/>
</dbReference>
<protein>
    <recommendedName>
        <fullName evidence="8">BHLH domain-containing protein</fullName>
    </recommendedName>
</protein>
<keyword evidence="6" id="KW-0539">Nucleus</keyword>
<dbReference type="SUPFAM" id="SSF47459">
    <property type="entry name" value="HLH, helix-loop-helix DNA-binding domain"/>
    <property type="match status" value="1"/>
</dbReference>
<comment type="caution">
    <text evidence="9">The sequence shown here is derived from an EMBL/GenBank/DDBJ whole genome shotgun (WGS) entry which is preliminary data.</text>
</comment>
<dbReference type="Proteomes" id="UP001626550">
    <property type="component" value="Unassembled WGS sequence"/>
</dbReference>
<accession>A0ABD2QBM8</accession>
<gene>
    <name evidence="9" type="ORF">Ciccas_004383</name>
</gene>
<feature type="domain" description="BHLH" evidence="8">
    <location>
        <begin position="130"/>
        <end position="171"/>
    </location>
</feature>
<dbReference type="Pfam" id="PF00010">
    <property type="entry name" value="HLH"/>
    <property type="match status" value="1"/>
</dbReference>
<comment type="subcellular location">
    <subcellularLocation>
        <location evidence="1">Nucleus</location>
    </subcellularLocation>
</comment>
<sequence length="171" mass="19440">MDYLNTLSSSAPSYTNREQQRAMAPRHHLNEESPVPPSSIARSPQLDPNIFSYIREEESEDECDLDRITPSLPMQGSRLDMSQQQKSSFVGPESAPSSLNMPSSQAHTRSRTSAGGASDERSIAWLRDRSKKDSHNRIERKRRDYINHRIAELGELLPQNMFKEGYVCFSV</sequence>
<reference evidence="9 10" key="1">
    <citation type="submission" date="2024-11" db="EMBL/GenBank/DDBJ databases">
        <title>Adaptive evolution of stress response genes in parasites aligns with host niche diversity.</title>
        <authorList>
            <person name="Hahn C."/>
            <person name="Resl P."/>
        </authorList>
    </citation>
    <scope>NUCLEOTIDE SEQUENCE [LARGE SCALE GENOMIC DNA]</scope>
    <source>
        <strain evidence="9">EGGRZ-B1_66</strain>
        <tissue evidence="9">Body</tissue>
    </source>
</reference>
<feature type="compositionally biased region" description="Basic and acidic residues" evidence="7">
    <location>
        <begin position="118"/>
        <end position="136"/>
    </location>
</feature>
<keyword evidence="10" id="KW-1185">Reference proteome</keyword>
<keyword evidence="3" id="KW-0805">Transcription regulation</keyword>
<evidence type="ECO:0000256" key="5">
    <source>
        <dbReference type="ARBA" id="ARBA00023163"/>
    </source>
</evidence>
<keyword evidence="5" id="KW-0804">Transcription</keyword>
<dbReference type="PANTHER" id="PTHR45776">
    <property type="entry name" value="MIP04163P"/>
    <property type="match status" value="1"/>
</dbReference>
<evidence type="ECO:0000256" key="7">
    <source>
        <dbReference type="SAM" id="MobiDB-lite"/>
    </source>
</evidence>
<evidence type="ECO:0000313" key="9">
    <source>
        <dbReference type="EMBL" id="KAL3316965.1"/>
    </source>
</evidence>
<evidence type="ECO:0000256" key="1">
    <source>
        <dbReference type="ARBA" id="ARBA00004123"/>
    </source>
</evidence>
<dbReference type="GO" id="GO:0005634">
    <property type="term" value="C:nucleus"/>
    <property type="evidence" value="ECO:0007669"/>
    <property type="project" value="UniProtKB-SubCell"/>
</dbReference>
<comment type="similarity">
    <text evidence="2">Belongs to the MiT/TFE family.</text>
</comment>
<feature type="compositionally biased region" description="Polar residues" evidence="7">
    <location>
        <begin position="1"/>
        <end position="17"/>
    </location>
</feature>
<dbReference type="Gene3D" id="4.10.280.10">
    <property type="entry name" value="Helix-loop-helix DNA-binding domain"/>
    <property type="match status" value="1"/>
</dbReference>
<feature type="compositionally biased region" description="Polar residues" evidence="7">
    <location>
        <begin position="95"/>
        <end position="115"/>
    </location>
</feature>
<evidence type="ECO:0000313" key="10">
    <source>
        <dbReference type="Proteomes" id="UP001626550"/>
    </source>
</evidence>
<dbReference type="EMBL" id="JBJKFK010000455">
    <property type="protein sequence ID" value="KAL3316965.1"/>
    <property type="molecule type" value="Genomic_DNA"/>
</dbReference>